<dbReference type="PATRIC" id="fig|1280954.3.peg.725"/>
<keyword evidence="1" id="KW-0472">Membrane</keyword>
<dbReference type="Pfam" id="PF07332">
    <property type="entry name" value="Phage_holin_3_6"/>
    <property type="match status" value="1"/>
</dbReference>
<keyword evidence="1" id="KW-1133">Transmembrane helix</keyword>
<feature type="transmembrane region" description="Helical" evidence="1">
    <location>
        <begin position="56"/>
        <end position="76"/>
    </location>
</feature>
<gene>
    <name evidence="2" type="ORF">HPO_03559</name>
</gene>
<dbReference type="RefSeq" id="WP_035594563.1">
    <property type="nucleotide sequence ID" value="NZ_ARYM01000003.1"/>
</dbReference>
<keyword evidence="3" id="KW-1185">Reference proteome</keyword>
<evidence type="ECO:0008006" key="4">
    <source>
        <dbReference type="Google" id="ProtNLM"/>
    </source>
</evidence>
<feature type="transmembrane region" description="Helical" evidence="1">
    <location>
        <begin position="27"/>
        <end position="50"/>
    </location>
</feature>
<accession>A0A062VJX9</accession>
<organism evidence="2 3">
    <name type="scientific">Hyphomonas polymorpha PS728</name>
    <dbReference type="NCBI Taxonomy" id="1280954"/>
    <lineage>
        <taxon>Bacteria</taxon>
        <taxon>Pseudomonadati</taxon>
        <taxon>Pseudomonadota</taxon>
        <taxon>Alphaproteobacteria</taxon>
        <taxon>Hyphomonadales</taxon>
        <taxon>Hyphomonadaceae</taxon>
        <taxon>Hyphomonas</taxon>
    </lineage>
</organism>
<dbReference type="STRING" id="1280954.HPO_03559"/>
<dbReference type="EMBL" id="ARYM01000003">
    <property type="protein sequence ID" value="KCZ99937.1"/>
    <property type="molecule type" value="Genomic_DNA"/>
</dbReference>
<keyword evidence="1" id="KW-0812">Transmembrane</keyword>
<dbReference type="Proteomes" id="UP000027100">
    <property type="component" value="Unassembled WGS sequence"/>
</dbReference>
<evidence type="ECO:0000256" key="1">
    <source>
        <dbReference type="SAM" id="Phobius"/>
    </source>
</evidence>
<sequence>MLSFLSSLLQGQVGEQVNRGIKGLGTLAVVGVMLLTAYIAAVAALALFLAERMSPWAAAAFIALGFSLMAGAILLVMSMKNNAENRAEEAAAKARQDAQQQMLSALTGGEGGGKQAMVIAAIAGIVLSSLLGKGDGDDD</sequence>
<proteinExistence type="predicted"/>
<dbReference type="AlphaFoldDB" id="A0A062VJX9"/>
<reference evidence="2 3" key="1">
    <citation type="journal article" date="2014" name="Antonie Van Leeuwenhoek">
        <title>Hyphomonas beringensis sp. nov. and Hyphomonas chukchiensis sp. nov., isolated from surface seawater of the Bering Sea and Chukchi Sea.</title>
        <authorList>
            <person name="Li C."/>
            <person name="Lai Q."/>
            <person name="Li G."/>
            <person name="Dong C."/>
            <person name="Wang J."/>
            <person name="Liao Y."/>
            <person name="Shao Z."/>
        </authorList>
    </citation>
    <scope>NUCLEOTIDE SEQUENCE [LARGE SCALE GENOMIC DNA]</scope>
    <source>
        <strain evidence="2 3">PS728</strain>
    </source>
</reference>
<dbReference type="InterPro" id="IPR009937">
    <property type="entry name" value="Phage_holin_3_6"/>
</dbReference>
<dbReference type="OrthoDB" id="9983485at2"/>
<comment type="caution">
    <text evidence="2">The sequence shown here is derived from an EMBL/GenBank/DDBJ whole genome shotgun (WGS) entry which is preliminary data.</text>
</comment>
<evidence type="ECO:0000313" key="3">
    <source>
        <dbReference type="Proteomes" id="UP000027100"/>
    </source>
</evidence>
<evidence type="ECO:0000313" key="2">
    <source>
        <dbReference type="EMBL" id="KCZ99937.1"/>
    </source>
</evidence>
<name>A0A062VJX9_9PROT</name>
<protein>
    <recommendedName>
        <fullName evidence="4">Holin-X, holin superfamily III</fullName>
    </recommendedName>
</protein>